<organism evidence="1 2">
    <name type="scientific">Porites lobata</name>
    <dbReference type="NCBI Taxonomy" id="104759"/>
    <lineage>
        <taxon>Eukaryota</taxon>
        <taxon>Metazoa</taxon>
        <taxon>Cnidaria</taxon>
        <taxon>Anthozoa</taxon>
        <taxon>Hexacorallia</taxon>
        <taxon>Scleractinia</taxon>
        <taxon>Fungiina</taxon>
        <taxon>Poritidae</taxon>
        <taxon>Porites</taxon>
    </lineage>
</organism>
<proteinExistence type="predicted"/>
<keyword evidence="2" id="KW-1185">Reference proteome</keyword>
<gene>
    <name evidence="1" type="ORF">PLOB_00009895</name>
</gene>
<evidence type="ECO:0000313" key="2">
    <source>
        <dbReference type="Proteomes" id="UP001159405"/>
    </source>
</evidence>
<sequence length="113" mass="12344">DVSVPTSATVETSQQSDFSANDLYASLELPNEALNFCHYKVYSLTNKLAEIKLLLSTISSRRNGKPNLVLGISETFLNGSWSDASLEVDNYNIHSLDRAANKAGGLLVYVPLH</sequence>
<protein>
    <submittedName>
        <fullName evidence="1">Uncharacterized protein</fullName>
    </submittedName>
</protein>
<dbReference type="EMBL" id="CALNXK010000015">
    <property type="protein sequence ID" value="CAH3046927.1"/>
    <property type="molecule type" value="Genomic_DNA"/>
</dbReference>
<dbReference type="Proteomes" id="UP001159405">
    <property type="component" value="Unassembled WGS sequence"/>
</dbReference>
<accession>A0ABN8NAT6</accession>
<comment type="caution">
    <text evidence="1">The sequence shown here is derived from an EMBL/GenBank/DDBJ whole genome shotgun (WGS) entry which is preliminary data.</text>
</comment>
<evidence type="ECO:0000313" key="1">
    <source>
        <dbReference type="EMBL" id="CAH3046927.1"/>
    </source>
</evidence>
<name>A0ABN8NAT6_9CNID</name>
<feature type="non-terminal residue" evidence="1">
    <location>
        <position position="1"/>
    </location>
</feature>
<reference evidence="1 2" key="1">
    <citation type="submission" date="2022-05" db="EMBL/GenBank/DDBJ databases">
        <authorList>
            <consortium name="Genoscope - CEA"/>
            <person name="William W."/>
        </authorList>
    </citation>
    <scope>NUCLEOTIDE SEQUENCE [LARGE SCALE GENOMIC DNA]</scope>
</reference>